<gene>
    <name evidence="2" type="ORF">Ari01nite_46630</name>
</gene>
<proteinExistence type="predicted"/>
<dbReference type="RefSeq" id="WP_203783914.1">
    <property type="nucleotide sequence ID" value="NZ_BOMV01000055.1"/>
</dbReference>
<dbReference type="InterPro" id="IPR050982">
    <property type="entry name" value="Auxin_biosynth/cation_transpt"/>
</dbReference>
<dbReference type="AlphaFoldDB" id="A0A919JYS0"/>
<organism evidence="2 3">
    <name type="scientific">Paractinoplanes rishiriensis</name>
    <dbReference type="NCBI Taxonomy" id="1050105"/>
    <lineage>
        <taxon>Bacteria</taxon>
        <taxon>Bacillati</taxon>
        <taxon>Actinomycetota</taxon>
        <taxon>Actinomycetes</taxon>
        <taxon>Micromonosporales</taxon>
        <taxon>Micromonosporaceae</taxon>
        <taxon>Paractinoplanes</taxon>
    </lineage>
</organism>
<dbReference type="GO" id="GO:0004497">
    <property type="term" value="F:monooxygenase activity"/>
    <property type="evidence" value="ECO:0007669"/>
    <property type="project" value="TreeGrafter"/>
</dbReference>
<dbReference type="Proteomes" id="UP000636960">
    <property type="component" value="Unassembled WGS sequence"/>
</dbReference>
<accession>A0A919JYS0</accession>
<dbReference type="SUPFAM" id="SSF51905">
    <property type="entry name" value="FAD/NAD(P)-binding domain"/>
    <property type="match status" value="2"/>
</dbReference>
<sequence>MDERVETVIIGAGQAGLATGYHLRRSGRNFVILEAAARIGDVWRTRFDSLRLYSPAWADGLPGYPFPAPRWCYPTKDQMADYLEAYARRFALPVRTGTPVGEVTREGDGYLVTAGPHRIAAAHVVVASGTFQRPVTPSFAGELDPAIRQLHSAAYRNPDQLAEGPVLVVGASHSGCDIALEAARTRPVVLAGRDRGQIPFRPESATARVVLPVLVLLARYALTVRHPLGRRMRREIRAHGGPHIRVKRADLAAAGVERVHDRVTGVRDGRPVLAGGRVLDVATVVWCTGFDKDSSWLRLPVAGPDGWPEQVRGATRWPGLYFVGLPFLHSFASMLVSGAGADARRVAGRISRTG</sequence>
<dbReference type="InterPro" id="IPR036188">
    <property type="entry name" value="FAD/NAD-bd_sf"/>
</dbReference>
<dbReference type="Gene3D" id="3.50.50.60">
    <property type="entry name" value="FAD/NAD(P)-binding domain"/>
    <property type="match status" value="1"/>
</dbReference>
<comment type="caution">
    <text evidence="2">The sequence shown here is derived from an EMBL/GenBank/DDBJ whole genome shotgun (WGS) entry which is preliminary data.</text>
</comment>
<protein>
    <submittedName>
        <fullName evidence="2">Oxidoreductase</fullName>
    </submittedName>
</protein>
<evidence type="ECO:0000313" key="2">
    <source>
        <dbReference type="EMBL" id="GIE97198.1"/>
    </source>
</evidence>
<reference evidence="2" key="1">
    <citation type="submission" date="2021-01" db="EMBL/GenBank/DDBJ databases">
        <title>Whole genome shotgun sequence of Actinoplanes rishiriensis NBRC 108556.</title>
        <authorList>
            <person name="Komaki H."/>
            <person name="Tamura T."/>
        </authorList>
    </citation>
    <scope>NUCLEOTIDE SEQUENCE</scope>
    <source>
        <strain evidence="2">NBRC 108556</strain>
    </source>
</reference>
<keyword evidence="3" id="KW-1185">Reference proteome</keyword>
<dbReference type="PANTHER" id="PTHR43539:SF78">
    <property type="entry name" value="FLAVIN-CONTAINING MONOOXYGENASE"/>
    <property type="match status" value="1"/>
</dbReference>
<evidence type="ECO:0000256" key="1">
    <source>
        <dbReference type="ARBA" id="ARBA00023002"/>
    </source>
</evidence>
<dbReference type="GO" id="GO:0050660">
    <property type="term" value="F:flavin adenine dinucleotide binding"/>
    <property type="evidence" value="ECO:0007669"/>
    <property type="project" value="TreeGrafter"/>
</dbReference>
<keyword evidence="1" id="KW-0560">Oxidoreductase</keyword>
<evidence type="ECO:0000313" key="3">
    <source>
        <dbReference type="Proteomes" id="UP000636960"/>
    </source>
</evidence>
<dbReference type="PRINTS" id="PR00469">
    <property type="entry name" value="PNDRDTASEII"/>
</dbReference>
<name>A0A919JYS0_9ACTN</name>
<dbReference type="EMBL" id="BOMV01000055">
    <property type="protein sequence ID" value="GIE97198.1"/>
    <property type="molecule type" value="Genomic_DNA"/>
</dbReference>
<dbReference type="Pfam" id="PF13738">
    <property type="entry name" value="Pyr_redox_3"/>
    <property type="match status" value="1"/>
</dbReference>
<dbReference type="PANTHER" id="PTHR43539">
    <property type="entry name" value="FLAVIN-BINDING MONOOXYGENASE-LIKE PROTEIN (AFU_ORTHOLOGUE AFUA_4G09220)"/>
    <property type="match status" value="1"/>
</dbReference>